<reference evidence="6" key="2">
    <citation type="submission" date="2023-01" db="EMBL/GenBank/DDBJ databases">
        <title>Draft genome sequence of Litoribrevibacter albus strain NBRC 110071.</title>
        <authorList>
            <person name="Sun Q."/>
            <person name="Mori K."/>
        </authorList>
    </citation>
    <scope>NUCLEOTIDE SEQUENCE</scope>
    <source>
        <strain evidence="6">NBRC 110071</strain>
    </source>
</reference>
<feature type="binding site" evidence="4">
    <location>
        <begin position="25"/>
        <end position="29"/>
    </location>
    <ligand>
        <name>ATP</name>
        <dbReference type="ChEBI" id="CHEBI:30616"/>
    </ligand>
</feature>
<dbReference type="InterPro" id="IPR002698">
    <property type="entry name" value="FTHF_cligase"/>
</dbReference>
<comment type="cofactor">
    <cofactor evidence="5">
        <name>Mg(2+)</name>
        <dbReference type="ChEBI" id="CHEBI:18420"/>
    </cofactor>
</comment>
<dbReference type="GO" id="GO:0046872">
    <property type="term" value="F:metal ion binding"/>
    <property type="evidence" value="ECO:0007669"/>
    <property type="project" value="UniProtKB-KW"/>
</dbReference>
<comment type="similarity">
    <text evidence="1 5">Belongs to the 5-formyltetrahydrofolate cyclo-ligase family.</text>
</comment>
<dbReference type="PIRSF" id="PIRSF006806">
    <property type="entry name" value="FTHF_cligase"/>
    <property type="match status" value="1"/>
</dbReference>
<evidence type="ECO:0000256" key="4">
    <source>
        <dbReference type="PIRSR" id="PIRSR006806-1"/>
    </source>
</evidence>
<feature type="binding site" evidence="4">
    <location>
        <position position="76"/>
    </location>
    <ligand>
        <name>substrate</name>
    </ligand>
</feature>
<keyword evidence="3 4" id="KW-0067">ATP-binding</keyword>
<dbReference type="InterPro" id="IPR024185">
    <property type="entry name" value="FTHF_cligase-like_sf"/>
</dbReference>
<dbReference type="GO" id="GO:0030272">
    <property type="term" value="F:5-formyltetrahydrofolate cyclo-ligase activity"/>
    <property type="evidence" value="ECO:0007669"/>
    <property type="project" value="UniProtKB-EC"/>
</dbReference>
<evidence type="ECO:0000256" key="3">
    <source>
        <dbReference type="ARBA" id="ARBA00022840"/>
    </source>
</evidence>
<proteinExistence type="inferred from homology"/>
<feature type="binding site" evidence="4">
    <location>
        <begin position="156"/>
        <end position="164"/>
    </location>
    <ligand>
        <name>ATP</name>
        <dbReference type="ChEBI" id="CHEBI:30616"/>
    </ligand>
</feature>
<dbReference type="RefSeq" id="WP_284383382.1">
    <property type="nucleotide sequence ID" value="NZ_BSNM01000016.1"/>
</dbReference>
<feature type="binding site" evidence="4">
    <location>
        <position position="71"/>
    </location>
    <ligand>
        <name>substrate</name>
    </ligand>
</feature>
<keyword evidence="7" id="KW-1185">Reference proteome</keyword>
<dbReference type="Gene3D" id="3.40.50.10420">
    <property type="entry name" value="NagB/RpiA/CoA transferase-like"/>
    <property type="match status" value="1"/>
</dbReference>
<dbReference type="GO" id="GO:0005524">
    <property type="term" value="F:ATP binding"/>
    <property type="evidence" value="ECO:0007669"/>
    <property type="project" value="UniProtKB-KW"/>
</dbReference>
<dbReference type="InterPro" id="IPR037171">
    <property type="entry name" value="NagB/RpiA_transferase-like"/>
</dbReference>
<dbReference type="NCBIfam" id="TIGR02727">
    <property type="entry name" value="MTHFS_bact"/>
    <property type="match status" value="1"/>
</dbReference>
<dbReference type="EC" id="6.3.3.2" evidence="5"/>
<evidence type="ECO:0000256" key="5">
    <source>
        <dbReference type="RuleBase" id="RU361279"/>
    </source>
</evidence>
<keyword evidence="5" id="KW-0460">Magnesium</keyword>
<sequence length="217" mass="24657">MHPIPSHFDFADLSNLSSDELALAKKSLRQSIRGTRRTLSQFQQLNAANALLKQLQRHHWFNRSCKVAVYLANDGELSCHLVIRHLLRRGKKVLLPVLHPINRRQLLFVQYDAHTPMRFNRFGIQEPALKRSRIVPPESLDLILMPLVGFDAKGNRLGMGGGFYDTTMEKVVSQGWRRSPLRIGLAHNCQQVPALPKEPWDIPLNAVVTPNFSLTTS</sequence>
<evidence type="ECO:0000256" key="1">
    <source>
        <dbReference type="ARBA" id="ARBA00010638"/>
    </source>
</evidence>
<evidence type="ECO:0000313" key="7">
    <source>
        <dbReference type="Proteomes" id="UP001161389"/>
    </source>
</evidence>
<organism evidence="6 7">
    <name type="scientific">Litoribrevibacter albus</name>
    <dbReference type="NCBI Taxonomy" id="1473156"/>
    <lineage>
        <taxon>Bacteria</taxon>
        <taxon>Pseudomonadati</taxon>
        <taxon>Pseudomonadota</taxon>
        <taxon>Gammaproteobacteria</taxon>
        <taxon>Oceanospirillales</taxon>
        <taxon>Oceanospirillaceae</taxon>
        <taxon>Litoribrevibacter</taxon>
    </lineage>
</organism>
<dbReference type="AlphaFoldDB" id="A0AA37SEN5"/>
<evidence type="ECO:0000256" key="2">
    <source>
        <dbReference type="ARBA" id="ARBA00022741"/>
    </source>
</evidence>
<dbReference type="PANTHER" id="PTHR23407">
    <property type="entry name" value="ATPASE INHIBITOR/5-FORMYLTETRAHYDROFOLATE CYCLO-LIGASE"/>
    <property type="match status" value="1"/>
</dbReference>
<dbReference type="PANTHER" id="PTHR23407:SF1">
    <property type="entry name" value="5-FORMYLTETRAHYDROFOLATE CYCLO-LIGASE"/>
    <property type="match status" value="1"/>
</dbReference>
<protein>
    <recommendedName>
        <fullName evidence="5">5-formyltetrahydrofolate cyclo-ligase</fullName>
        <ecNumber evidence="5">6.3.3.2</ecNumber>
    </recommendedName>
</protein>
<comment type="caution">
    <text evidence="6">The sequence shown here is derived from an EMBL/GenBank/DDBJ whole genome shotgun (WGS) entry which is preliminary data.</text>
</comment>
<accession>A0AA37SEN5</accession>
<dbReference type="GO" id="GO:0009396">
    <property type="term" value="P:folic acid-containing compound biosynthetic process"/>
    <property type="evidence" value="ECO:0007669"/>
    <property type="project" value="TreeGrafter"/>
</dbReference>
<keyword evidence="2 4" id="KW-0547">Nucleotide-binding</keyword>
<keyword evidence="5" id="KW-0479">Metal-binding</keyword>
<name>A0AA37SEN5_9GAMM</name>
<evidence type="ECO:0000313" key="6">
    <source>
        <dbReference type="EMBL" id="GLQ33126.1"/>
    </source>
</evidence>
<dbReference type="EMBL" id="BSNM01000016">
    <property type="protein sequence ID" value="GLQ33126.1"/>
    <property type="molecule type" value="Genomic_DNA"/>
</dbReference>
<dbReference type="Pfam" id="PF01812">
    <property type="entry name" value="5-FTHF_cyc-lig"/>
    <property type="match status" value="1"/>
</dbReference>
<dbReference type="SUPFAM" id="SSF100950">
    <property type="entry name" value="NagB/RpiA/CoA transferase-like"/>
    <property type="match status" value="1"/>
</dbReference>
<comment type="catalytic activity">
    <reaction evidence="5">
        <text>(6S)-5-formyl-5,6,7,8-tetrahydrofolate + ATP = (6R)-5,10-methenyltetrahydrofolate + ADP + phosphate</text>
        <dbReference type="Rhea" id="RHEA:10488"/>
        <dbReference type="ChEBI" id="CHEBI:30616"/>
        <dbReference type="ChEBI" id="CHEBI:43474"/>
        <dbReference type="ChEBI" id="CHEBI:57455"/>
        <dbReference type="ChEBI" id="CHEBI:57457"/>
        <dbReference type="ChEBI" id="CHEBI:456216"/>
        <dbReference type="EC" id="6.3.3.2"/>
    </reaction>
</comment>
<dbReference type="Proteomes" id="UP001161389">
    <property type="component" value="Unassembled WGS sequence"/>
</dbReference>
<gene>
    <name evidence="6" type="ORF">GCM10007876_36050</name>
</gene>
<reference evidence="6" key="1">
    <citation type="journal article" date="2014" name="Int. J. Syst. Evol. Microbiol.">
        <title>Complete genome sequence of Corynebacterium casei LMG S-19264T (=DSM 44701T), isolated from a smear-ripened cheese.</title>
        <authorList>
            <consortium name="US DOE Joint Genome Institute (JGI-PGF)"/>
            <person name="Walter F."/>
            <person name="Albersmeier A."/>
            <person name="Kalinowski J."/>
            <person name="Ruckert C."/>
        </authorList>
    </citation>
    <scope>NUCLEOTIDE SEQUENCE</scope>
    <source>
        <strain evidence="6">NBRC 110071</strain>
    </source>
</reference>
<dbReference type="GO" id="GO:0035999">
    <property type="term" value="P:tetrahydrofolate interconversion"/>
    <property type="evidence" value="ECO:0007669"/>
    <property type="project" value="TreeGrafter"/>
</dbReference>